<evidence type="ECO:0000313" key="1">
    <source>
        <dbReference type="EMBL" id="SJM95999.1"/>
    </source>
</evidence>
<sequence>MTFLEKKFCSVYKIYMRLPCLRDGFTKRRLVARLKKAQLGLLGDIKPLGDGLFEMREHFGPGWRMYYVQRGSVLIVMLGGGDKSSQTDDIAKAKHLANFLED</sequence>
<dbReference type="InterPro" id="IPR014056">
    <property type="entry name" value="TypeIITA-like_toxin_pred"/>
</dbReference>
<dbReference type="Proteomes" id="UP000195442">
    <property type="component" value="Unassembled WGS sequence"/>
</dbReference>
<proteinExistence type="predicted"/>
<dbReference type="PANTHER" id="PTHR41791">
    <property type="entry name" value="SSL7039 PROTEIN"/>
    <property type="match status" value="1"/>
</dbReference>
<accession>A0A1R4HII1</accession>
<reference evidence="2" key="1">
    <citation type="submission" date="2017-02" db="EMBL/GenBank/DDBJ databases">
        <authorList>
            <person name="Daims H."/>
        </authorList>
    </citation>
    <scope>NUCLEOTIDE SEQUENCE [LARGE SCALE GENOMIC DNA]</scope>
</reference>
<name>A0A1R4HII1_9GAMM</name>
<dbReference type="PANTHER" id="PTHR41791:SF1">
    <property type="entry name" value="SSL7039 PROTEIN"/>
    <property type="match status" value="1"/>
</dbReference>
<dbReference type="PIRSF" id="PIRSF028744">
    <property type="entry name" value="Addict_mod_HI1419"/>
    <property type="match status" value="1"/>
</dbReference>
<keyword evidence="2" id="KW-1185">Reference proteome</keyword>
<dbReference type="NCBIfam" id="TIGR02683">
    <property type="entry name" value="upstrm_HI1419"/>
    <property type="match status" value="1"/>
</dbReference>
<protein>
    <submittedName>
        <fullName evidence="1">Putative addiction module killer protein</fullName>
    </submittedName>
</protein>
<organism evidence="1 2">
    <name type="scientific">Crenothrix polyspora</name>
    <dbReference type="NCBI Taxonomy" id="360316"/>
    <lineage>
        <taxon>Bacteria</taxon>
        <taxon>Pseudomonadati</taxon>
        <taxon>Pseudomonadota</taxon>
        <taxon>Gammaproteobacteria</taxon>
        <taxon>Methylococcales</taxon>
        <taxon>Crenotrichaceae</taxon>
        <taxon>Crenothrix</taxon>
    </lineage>
</organism>
<dbReference type="OrthoDB" id="9800258at2"/>
<dbReference type="AlphaFoldDB" id="A0A1R4HII1"/>
<gene>
    <name evidence="1" type="ORF">CRENPOLYSF2_820002</name>
</gene>
<dbReference type="EMBL" id="FUKJ01000449">
    <property type="protein sequence ID" value="SJM95999.1"/>
    <property type="molecule type" value="Genomic_DNA"/>
</dbReference>
<evidence type="ECO:0000313" key="2">
    <source>
        <dbReference type="Proteomes" id="UP000195442"/>
    </source>
</evidence>